<gene>
    <name evidence="4" type="ORF">SAMN05660413_01300</name>
</gene>
<dbReference type="PANTHER" id="PTHR11092:SF0">
    <property type="entry name" value="EPIMERASE FAMILY PROTEIN SDR39U1"/>
    <property type="match status" value="1"/>
</dbReference>
<evidence type="ECO:0008006" key="6">
    <source>
        <dbReference type="Google" id="ProtNLM"/>
    </source>
</evidence>
<dbReference type="InterPro" id="IPR013549">
    <property type="entry name" value="DUF1731"/>
</dbReference>
<comment type="similarity">
    <text evidence="1">Belongs to the NAD(P)-dependent epimerase/dehydratase family. SDR39U1 subfamily.</text>
</comment>
<dbReference type="STRING" id="287099.SAMN05660413_01300"/>
<dbReference type="InterPro" id="IPR001509">
    <property type="entry name" value="Epimerase_deHydtase"/>
</dbReference>
<dbReference type="Proteomes" id="UP000199153">
    <property type="component" value="Unassembled WGS sequence"/>
</dbReference>
<keyword evidence="5" id="KW-1185">Reference proteome</keyword>
<dbReference type="InterPro" id="IPR036291">
    <property type="entry name" value="NAD(P)-bd_dom_sf"/>
</dbReference>
<organism evidence="4 5">
    <name type="scientific">Salegentibacter flavus</name>
    <dbReference type="NCBI Taxonomy" id="287099"/>
    <lineage>
        <taxon>Bacteria</taxon>
        <taxon>Pseudomonadati</taxon>
        <taxon>Bacteroidota</taxon>
        <taxon>Flavobacteriia</taxon>
        <taxon>Flavobacteriales</taxon>
        <taxon>Flavobacteriaceae</taxon>
        <taxon>Salegentibacter</taxon>
    </lineage>
</organism>
<feature type="domain" description="DUF1731" evidence="3">
    <location>
        <begin position="253"/>
        <end position="299"/>
    </location>
</feature>
<dbReference type="InterPro" id="IPR010099">
    <property type="entry name" value="SDR39U1"/>
</dbReference>
<dbReference type="RefSeq" id="WP_093407381.1">
    <property type="nucleotide sequence ID" value="NZ_FOVL01000006.1"/>
</dbReference>
<feature type="domain" description="NAD-dependent epimerase/dehydratase" evidence="2">
    <location>
        <begin position="3"/>
        <end position="126"/>
    </location>
</feature>
<proteinExistence type="inferred from homology"/>
<evidence type="ECO:0000259" key="2">
    <source>
        <dbReference type="Pfam" id="PF01370"/>
    </source>
</evidence>
<dbReference type="EMBL" id="FOVL01000006">
    <property type="protein sequence ID" value="SFN48984.1"/>
    <property type="molecule type" value="Genomic_DNA"/>
</dbReference>
<evidence type="ECO:0000256" key="1">
    <source>
        <dbReference type="ARBA" id="ARBA00009353"/>
    </source>
</evidence>
<dbReference type="AlphaFoldDB" id="A0A1I4ZFE1"/>
<evidence type="ECO:0000259" key="3">
    <source>
        <dbReference type="Pfam" id="PF08338"/>
    </source>
</evidence>
<reference evidence="4 5" key="1">
    <citation type="submission" date="2016-10" db="EMBL/GenBank/DDBJ databases">
        <authorList>
            <person name="de Groot N.N."/>
        </authorList>
    </citation>
    <scope>NUCLEOTIDE SEQUENCE [LARGE SCALE GENOMIC DNA]</scope>
    <source>
        <strain evidence="4 5">DSM 17794</strain>
    </source>
</reference>
<dbReference type="SUPFAM" id="SSF51735">
    <property type="entry name" value="NAD(P)-binding Rossmann-fold domains"/>
    <property type="match status" value="1"/>
</dbReference>
<evidence type="ECO:0000313" key="4">
    <source>
        <dbReference type="EMBL" id="SFN48984.1"/>
    </source>
</evidence>
<accession>A0A1I4ZFE1</accession>
<dbReference type="Pfam" id="PF08338">
    <property type="entry name" value="DUF1731"/>
    <property type="match status" value="1"/>
</dbReference>
<dbReference type="PANTHER" id="PTHR11092">
    <property type="entry name" value="SUGAR NUCLEOTIDE EPIMERASE RELATED"/>
    <property type="match status" value="1"/>
</dbReference>
<dbReference type="Gene3D" id="3.40.50.720">
    <property type="entry name" value="NAD(P)-binding Rossmann-like Domain"/>
    <property type="match status" value="1"/>
</dbReference>
<dbReference type="OrthoDB" id="9801773at2"/>
<dbReference type="NCBIfam" id="TIGR01777">
    <property type="entry name" value="yfcH"/>
    <property type="match status" value="1"/>
</dbReference>
<name>A0A1I4ZFE1_9FLAO</name>
<sequence>MRVLITGATGLIGTKITQLCQEKGIKVNYLTTTKDKIESNPDYQGFYWNPEKDEVDPEAFKGVSTIINLVGENIAKRWTQEQKDKILSSRVDTAALLYKTLQNNNHHITHFISASAIGIYPSSLEKLYTEDNEAVDDSFVGEVVVQWEEAADSFGDLGMDVAKIRIGLVLAREGGLLEKLKEPVNFNVGSPLGSGNQWQSWIHINDVAGIFMHTLENKLEGTFNAVAPNPVTNKELVNEVASKMGKSVWLPNVPAFAIKAVLGEMSRLVLSSQLVSSDKIEQTGYSFEYTNLAKALEDLMQ</sequence>
<protein>
    <recommendedName>
        <fullName evidence="6">TIGR01777 family protein</fullName>
    </recommendedName>
</protein>
<dbReference type="Pfam" id="PF01370">
    <property type="entry name" value="Epimerase"/>
    <property type="match status" value="1"/>
</dbReference>
<evidence type="ECO:0000313" key="5">
    <source>
        <dbReference type="Proteomes" id="UP000199153"/>
    </source>
</evidence>